<feature type="binding site" evidence="4">
    <location>
        <begin position="55"/>
        <end position="57"/>
    </location>
    <ligand>
        <name>substrate</name>
    </ligand>
</feature>
<keyword evidence="3 4" id="KW-0456">Lyase</keyword>
<evidence type="ECO:0000256" key="2">
    <source>
        <dbReference type="ARBA" id="ARBA00022428"/>
    </source>
</evidence>
<protein>
    <recommendedName>
        <fullName evidence="4">1,4-dihydroxy-6-naphtoate synthase</fullName>
        <ecNumber evidence="4">4.1.99.29</ecNumber>
    </recommendedName>
    <alternativeName>
        <fullName evidence="4">Menaquinone biosynthetic enzyme MqnD</fullName>
    </alternativeName>
</protein>
<dbReference type="PANTHER" id="PTHR37167">
    <property type="entry name" value="1,4-DIHYDROXY-6-NAPHTOATE SYNTHASE"/>
    <property type="match status" value="1"/>
</dbReference>
<dbReference type="PANTHER" id="PTHR37167:SF1">
    <property type="entry name" value="1,4-DIHYDROXY-6-NAPHTOATE SYNTHASE"/>
    <property type="match status" value="1"/>
</dbReference>
<keyword evidence="6" id="KW-1185">Reference proteome</keyword>
<comment type="catalytic activity">
    <reaction evidence="4">
        <text>cyclic dehypoxanthinylfutalosinate = 1,4-dihydroxy-6-naphthoate + dihydroxyacetone</text>
        <dbReference type="Rhea" id="RHEA:33087"/>
        <dbReference type="ChEBI" id="CHEBI:16016"/>
        <dbReference type="ChEBI" id="CHEBI:64254"/>
        <dbReference type="ChEBI" id="CHEBI:64270"/>
        <dbReference type="EC" id="4.1.99.29"/>
    </reaction>
</comment>
<feature type="binding site" evidence="4">
    <location>
        <begin position="109"/>
        <end position="110"/>
    </location>
    <ligand>
        <name>substrate</name>
    </ligand>
</feature>
<comment type="pathway">
    <text evidence="1 4">Quinol/quinone metabolism; menaquinone biosynthesis.</text>
</comment>
<dbReference type="AlphaFoldDB" id="V2QAJ2"/>
<feature type="active site" description="Proton acceptor" evidence="4">
    <location>
        <position position="149"/>
    </location>
</feature>
<organism evidence="5 6">
    <name type="scientific">Mucispirillum schaedleri ASF457</name>
    <dbReference type="NCBI Taxonomy" id="1379858"/>
    <lineage>
        <taxon>Bacteria</taxon>
        <taxon>Pseudomonadati</taxon>
        <taxon>Deferribacterota</taxon>
        <taxon>Deferribacteres</taxon>
        <taxon>Deferribacterales</taxon>
        <taxon>Mucispirillaceae</taxon>
        <taxon>Mucispirillum</taxon>
    </lineage>
</organism>
<dbReference type="SUPFAM" id="SSF53850">
    <property type="entry name" value="Periplasmic binding protein-like II"/>
    <property type="match status" value="1"/>
</dbReference>
<dbReference type="Gene3D" id="3.40.190.10">
    <property type="entry name" value="Periplasmic binding protein-like II"/>
    <property type="match status" value="2"/>
</dbReference>
<dbReference type="InterPro" id="IPR030869">
    <property type="entry name" value="MqnD"/>
</dbReference>
<dbReference type="HAMAP" id="MF_00996">
    <property type="entry name" value="MqnD"/>
    <property type="match status" value="1"/>
</dbReference>
<comment type="similarity">
    <text evidence="4">Belongs to the MqnA/MqnD family. MqnD subfamily.</text>
</comment>
<dbReference type="eggNOG" id="COG2107">
    <property type="taxonomic scope" value="Bacteria"/>
</dbReference>
<keyword evidence="2 4" id="KW-0474">Menaquinone biosynthesis</keyword>
<evidence type="ECO:0000313" key="6">
    <source>
        <dbReference type="Proteomes" id="UP000017429"/>
    </source>
</evidence>
<dbReference type="GO" id="GO:0009234">
    <property type="term" value="P:menaquinone biosynthetic process"/>
    <property type="evidence" value="ECO:0007669"/>
    <property type="project" value="UniProtKB-UniRule"/>
</dbReference>
<gene>
    <name evidence="4 5" type="primary">mqnD</name>
    <name evidence="5" type="ORF">N508_000263</name>
</gene>
<dbReference type="RefSeq" id="WP_023276275.1">
    <property type="nucleotide sequence ID" value="NZ_CP097562.1"/>
</dbReference>
<accession>V2QAJ2</accession>
<reference evidence="5" key="1">
    <citation type="journal article" date="2014" name="Genome Announc.">
        <title>Draft genome sequences of the altered schaedler flora, a defined bacterial community from gnotobiotic mice.</title>
        <authorList>
            <person name="Wannemuehler M.J."/>
            <person name="Overstreet A.M."/>
            <person name="Ward D.V."/>
            <person name="Phillips G.J."/>
        </authorList>
    </citation>
    <scope>NUCLEOTIDE SEQUENCE</scope>
    <source>
        <strain evidence="5">ASF457</strain>
    </source>
</reference>
<proteinExistence type="inferred from homology"/>
<evidence type="ECO:0000256" key="1">
    <source>
        <dbReference type="ARBA" id="ARBA00004863"/>
    </source>
</evidence>
<name>V2QAJ2_9BACT</name>
<reference evidence="5" key="3">
    <citation type="submission" date="2022-06" db="EMBL/GenBank/DDBJ databases">
        <title>Resources to Facilitate Use of the Altered Schaedler Flora (ASF) Mouse Model to Study Microbiome Function.</title>
        <authorList>
            <person name="Proctor A."/>
            <person name="Parvinroo S."/>
            <person name="Richie T."/>
            <person name="Jia X."/>
            <person name="Lee S.T.M."/>
            <person name="Karp P.D."/>
            <person name="Paley S."/>
            <person name="Kostic A.D."/>
            <person name="Pierre J.F."/>
            <person name="Wannemuehler M.J."/>
            <person name="Phillips G.J."/>
        </authorList>
    </citation>
    <scope>NUCLEOTIDE SEQUENCE</scope>
    <source>
        <strain evidence="5">ASF457</strain>
    </source>
</reference>
<dbReference type="Pfam" id="PF02621">
    <property type="entry name" value="VitK2_biosynth"/>
    <property type="match status" value="1"/>
</dbReference>
<dbReference type="OrthoDB" id="9809439at2"/>
<evidence type="ECO:0000256" key="3">
    <source>
        <dbReference type="ARBA" id="ARBA00023239"/>
    </source>
</evidence>
<comment type="function">
    <text evidence="4">Catalyzes the conversion of cyclic dehypoxanthine futalosine (cyclic DHFL) into 1,4-dihydroxy-6-naphthoate, a step in the biosynthesis of menaquinone (MK, vitamin K2).</text>
</comment>
<dbReference type="EMBL" id="CP097562">
    <property type="protein sequence ID" value="USF23207.1"/>
    <property type="molecule type" value="Genomic_DNA"/>
</dbReference>
<dbReference type="GO" id="GO:0016830">
    <property type="term" value="F:carbon-carbon lyase activity"/>
    <property type="evidence" value="ECO:0007669"/>
    <property type="project" value="UniProtKB-UniRule"/>
</dbReference>
<dbReference type="CDD" id="cd13635">
    <property type="entry name" value="PBP2_Ttha1568_Mqnd"/>
    <property type="match status" value="1"/>
</dbReference>
<dbReference type="KEGG" id="msch:N508_000263"/>
<evidence type="ECO:0000313" key="5">
    <source>
        <dbReference type="EMBL" id="USF23207.1"/>
    </source>
</evidence>
<dbReference type="EC" id="4.1.99.29" evidence="4"/>
<sequence>MDKLKLAISTCPNDTFIFGALIRKDIDFPFEIELTMEDIHLCNNMALKEEQDIVKVSFGVFPLIKDNYKILKCGGALGFGCGPLVLSKKYKTMEELKHKKIAVPGENTTAFMVLKRFYPECTENIEVMRFDKIMPSLKNEEVDGGLVIHEGRFTFNQYNLTKVTDLGVEWESNYNLPIPLGFIAIHKKYIHLADMINNTITKSIEYAYNNKEKALSFCKKYAQDMDDNVIDSHIALYVNEYSKDLSPTIKAISVLVDADKSVFV</sequence>
<evidence type="ECO:0000256" key="4">
    <source>
        <dbReference type="HAMAP-Rule" id="MF_00996"/>
    </source>
</evidence>
<reference evidence="5" key="2">
    <citation type="submission" date="2022-05" db="EMBL/GenBank/DDBJ databases">
        <authorList>
            <person name="Proctor A.L."/>
            <person name="Phillips G.J."/>
            <person name="Wannemuehler M.J."/>
        </authorList>
    </citation>
    <scope>NUCLEOTIDE SEQUENCE</scope>
    <source>
        <strain evidence="5">ASF457</strain>
    </source>
</reference>
<dbReference type="InterPro" id="IPR003773">
    <property type="entry name" value="Menaquinone_biosynth"/>
</dbReference>
<dbReference type="Proteomes" id="UP000017429">
    <property type="component" value="Chromosome"/>
</dbReference>